<dbReference type="PANTHER" id="PTHR24413">
    <property type="entry name" value="SPECKLE-TYPE POZ PROTEIN"/>
    <property type="match status" value="1"/>
</dbReference>
<protein>
    <recommendedName>
        <fullName evidence="1">BTB domain-containing protein</fullName>
    </recommendedName>
</protein>
<gene>
    <name evidence="2" type="ORF">PENTCL1PPCAC_13664</name>
</gene>
<evidence type="ECO:0000259" key="1">
    <source>
        <dbReference type="PROSITE" id="PS50097"/>
    </source>
</evidence>
<dbReference type="SUPFAM" id="SSF54695">
    <property type="entry name" value="POZ domain"/>
    <property type="match status" value="1"/>
</dbReference>
<dbReference type="AlphaFoldDB" id="A0AAV5T848"/>
<evidence type="ECO:0000313" key="3">
    <source>
        <dbReference type="Proteomes" id="UP001432027"/>
    </source>
</evidence>
<evidence type="ECO:0000313" key="2">
    <source>
        <dbReference type="EMBL" id="GMS91489.1"/>
    </source>
</evidence>
<keyword evidence="3" id="KW-1185">Reference proteome</keyword>
<name>A0AAV5T848_9BILA</name>
<sequence>PTVPVFVTCGMSFSLNGVDLPDYIIINQSFSETGQMLPYNEDNIDMTINIGSNTLYGHKDILATRIPFFNALFNSNMTECKTGEIKLSLNLLEFEFSTFESLLEYAYSGHL</sequence>
<dbReference type="InterPro" id="IPR000210">
    <property type="entry name" value="BTB/POZ_dom"/>
</dbReference>
<dbReference type="PROSITE" id="PS50097">
    <property type="entry name" value="BTB"/>
    <property type="match status" value="1"/>
</dbReference>
<accession>A0AAV5T848</accession>
<dbReference type="Proteomes" id="UP001432027">
    <property type="component" value="Unassembled WGS sequence"/>
</dbReference>
<comment type="caution">
    <text evidence="2">The sequence shown here is derived from an EMBL/GenBank/DDBJ whole genome shotgun (WGS) entry which is preliminary data.</text>
</comment>
<dbReference type="EMBL" id="BTSX01000003">
    <property type="protein sequence ID" value="GMS91489.1"/>
    <property type="molecule type" value="Genomic_DNA"/>
</dbReference>
<dbReference type="Pfam" id="PF00651">
    <property type="entry name" value="BTB"/>
    <property type="match status" value="1"/>
</dbReference>
<feature type="domain" description="BTB" evidence="1">
    <location>
        <begin position="44"/>
        <end position="111"/>
    </location>
</feature>
<dbReference type="InterPro" id="IPR011333">
    <property type="entry name" value="SKP1/BTB/POZ_sf"/>
</dbReference>
<proteinExistence type="predicted"/>
<dbReference type="CDD" id="cd18186">
    <property type="entry name" value="BTB_POZ_ZBTB_KLHL-like"/>
    <property type="match status" value="1"/>
</dbReference>
<organism evidence="2 3">
    <name type="scientific">Pristionchus entomophagus</name>
    <dbReference type="NCBI Taxonomy" id="358040"/>
    <lineage>
        <taxon>Eukaryota</taxon>
        <taxon>Metazoa</taxon>
        <taxon>Ecdysozoa</taxon>
        <taxon>Nematoda</taxon>
        <taxon>Chromadorea</taxon>
        <taxon>Rhabditida</taxon>
        <taxon>Rhabditina</taxon>
        <taxon>Diplogasteromorpha</taxon>
        <taxon>Diplogasteroidea</taxon>
        <taxon>Neodiplogasteridae</taxon>
        <taxon>Pristionchus</taxon>
    </lineage>
</organism>
<reference evidence="2" key="1">
    <citation type="submission" date="2023-10" db="EMBL/GenBank/DDBJ databases">
        <title>Genome assembly of Pristionchus species.</title>
        <authorList>
            <person name="Yoshida K."/>
            <person name="Sommer R.J."/>
        </authorList>
    </citation>
    <scope>NUCLEOTIDE SEQUENCE</scope>
    <source>
        <strain evidence="2">RS0144</strain>
    </source>
</reference>
<feature type="non-terminal residue" evidence="2">
    <location>
        <position position="111"/>
    </location>
</feature>
<dbReference type="Gene3D" id="3.30.710.10">
    <property type="entry name" value="Potassium Channel Kv1.1, Chain A"/>
    <property type="match status" value="1"/>
</dbReference>
<feature type="non-terminal residue" evidence="2">
    <location>
        <position position="1"/>
    </location>
</feature>